<organism evidence="2 3">
    <name type="scientific">Kineosporia corallincola</name>
    <dbReference type="NCBI Taxonomy" id="2835133"/>
    <lineage>
        <taxon>Bacteria</taxon>
        <taxon>Bacillati</taxon>
        <taxon>Actinomycetota</taxon>
        <taxon>Actinomycetes</taxon>
        <taxon>Kineosporiales</taxon>
        <taxon>Kineosporiaceae</taxon>
        <taxon>Kineosporia</taxon>
    </lineage>
</organism>
<evidence type="ECO:0000256" key="1">
    <source>
        <dbReference type="SAM" id="Phobius"/>
    </source>
</evidence>
<feature type="transmembrane region" description="Helical" evidence="1">
    <location>
        <begin position="97"/>
        <end position="118"/>
    </location>
</feature>
<feature type="transmembrane region" description="Helical" evidence="1">
    <location>
        <begin position="351"/>
        <end position="369"/>
    </location>
</feature>
<feature type="transmembrane region" description="Helical" evidence="1">
    <location>
        <begin position="125"/>
        <end position="142"/>
    </location>
</feature>
<feature type="transmembrane region" description="Helical" evidence="1">
    <location>
        <begin position="295"/>
        <end position="315"/>
    </location>
</feature>
<accession>A0ABS5TQF3</accession>
<name>A0ABS5TQF3_9ACTN</name>
<gene>
    <name evidence="2" type="ORF">KIH74_26840</name>
</gene>
<keyword evidence="1" id="KW-1133">Transmembrane helix</keyword>
<proteinExistence type="predicted"/>
<feature type="transmembrane region" description="Helical" evidence="1">
    <location>
        <begin position="381"/>
        <end position="401"/>
    </location>
</feature>
<dbReference type="Proteomes" id="UP001197247">
    <property type="component" value="Unassembled WGS sequence"/>
</dbReference>
<reference evidence="2 3" key="1">
    <citation type="submission" date="2021-05" db="EMBL/GenBank/DDBJ databases">
        <title>Kineosporia and Streptomyces sp. nov. two new marine actinobacteria isolated from Coral.</title>
        <authorList>
            <person name="Buangrab K."/>
            <person name="Sutthacheep M."/>
            <person name="Yeemin T."/>
            <person name="Harunari E."/>
            <person name="Igarashi Y."/>
            <person name="Kanchanasin P."/>
            <person name="Tanasupawat S."/>
            <person name="Phongsopitanun W."/>
        </authorList>
    </citation>
    <scope>NUCLEOTIDE SEQUENCE [LARGE SCALE GENOMIC DNA]</scope>
    <source>
        <strain evidence="2 3">J2-2</strain>
    </source>
</reference>
<protein>
    <recommendedName>
        <fullName evidence="4">Dolichyl-phosphate-mannose-protein mannosyltransferase</fullName>
    </recommendedName>
</protein>
<evidence type="ECO:0000313" key="2">
    <source>
        <dbReference type="EMBL" id="MBT0772589.1"/>
    </source>
</evidence>
<keyword evidence="1" id="KW-0812">Transmembrane</keyword>
<dbReference type="RefSeq" id="WP_214159134.1">
    <property type="nucleotide sequence ID" value="NZ_JAHBAY010000013.1"/>
</dbReference>
<comment type="caution">
    <text evidence="2">The sequence shown here is derived from an EMBL/GenBank/DDBJ whole genome shotgun (WGS) entry which is preliminary data.</text>
</comment>
<feature type="transmembrane region" description="Helical" evidence="1">
    <location>
        <begin position="23"/>
        <end position="40"/>
    </location>
</feature>
<sequence length="528" mass="56911">MADTGLAEHADPAGTAPAARGRIAAAIVVPALVACLLAVLRHPRVVYTSDSTAQQSIVRTWLDVGHGTTHLPADTWLFKFPLYLVLEAIGLSPVTKLLIAVLVLTALTFVLLGAGVLLLAPRARWYQLAAPLVFLAAMGGGIGSNRNLPNYRNVELGLCFLLLALAARYLARRRPPVSTVRTLLLAAAVSLGLAVFWFDDPYFEMLVGLPLMLLAPAWYLLRTRDPRLLHLAGCLLGSFLLLPLLQQAVGVVGLEIDHTKQLSPSLSAATHGWGQLLHDTATQFGVERWHGTTPLVITSNLLMLGVFALFVAGSAVGAARFWRSRELVPFTIVATWPLCFLGTVVQDDHPTRYLILAPYQLAVTAVLLLPGLPERWPARPALVVLSCAALVTGASGATIAIRANAHPSTALTTQDELIDAVRATGPAKGLAPYWFGNVSSYLAGGERTVYELECDHGVLQTRSWLSDTARLTRKASSTFLIWSPDYYGSHGCDTADRDRILGDAVRVRSLSDGTQILEYGYDISGRLP</sequence>
<dbReference type="EMBL" id="JAHBAY010000013">
    <property type="protein sequence ID" value="MBT0772589.1"/>
    <property type="molecule type" value="Genomic_DNA"/>
</dbReference>
<feature type="transmembrane region" description="Helical" evidence="1">
    <location>
        <begin position="228"/>
        <end position="245"/>
    </location>
</feature>
<keyword evidence="3" id="KW-1185">Reference proteome</keyword>
<feature type="transmembrane region" description="Helical" evidence="1">
    <location>
        <begin position="178"/>
        <end position="197"/>
    </location>
</feature>
<feature type="transmembrane region" description="Helical" evidence="1">
    <location>
        <begin position="203"/>
        <end position="221"/>
    </location>
</feature>
<feature type="transmembrane region" description="Helical" evidence="1">
    <location>
        <begin position="327"/>
        <end position="345"/>
    </location>
</feature>
<feature type="transmembrane region" description="Helical" evidence="1">
    <location>
        <begin position="154"/>
        <end position="171"/>
    </location>
</feature>
<evidence type="ECO:0000313" key="3">
    <source>
        <dbReference type="Proteomes" id="UP001197247"/>
    </source>
</evidence>
<evidence type="ECO:0008006" key="4">
    <source>
        <dbReference type="Google" id="ProtNLM"/>
    </source>
</evidence>
<keyword evidence="1" id="KW-0472">Membrane</keyword>